<keyword evidence="2" id="KW-1133">Transmembrane helix</keyword>
<dbReference type="EMBL" id="NMVI01000008">
    <property type="protein sequence ID" value="OYN89630.1"/>
    <property type="molecule type" value="Genomic_DNA"/>
</dbReference>
<keyword evidence="2" id="KW-0472">Membrane</keyword>
<dbReference type="RefSeq" id="WP_094449836.1">
    <property type="nucleotide sequence ID" value="NZ_NMVI01000008.1"/>
</dbReference>
<reference evidence="3 4" key="1">
    <citation type="submission" date="2017-07" db="EMBL/GenBank/DDBJ databases">
        <title>Draft whole genome sequences of clinical Proprionibacteriaceae strains.</title>
        <authorList>
            <person name="Bernier A.-M."/>
            <person name="Bernard K."/>
            <person name="Domingo M.-C."/>
        </authorList>
    </citation>
    <scope>NUCLEOTIDE SEQUENCE [LARGE SCALE GENOMIC DNA]</scope>
    <source>
        <strain evidence="3 4">NML 160184</strain>
    </source>
</reference>
<evidence type="ECO:0000256" key="2">
    <source>
        <dbReference type="SAM" id="Phobius"/>
    </source>
</evidence>
<accession>A0A255EEH2</accession>
<gene>
    <name evidence="3" type="ORF">CGZ92_02620</name>
</gene>
<name>A0A255EEH2_9ACTN</name>
<evidence type="ECO:0000256" key="1">
    <source>
        <dbReference type="SAM" id="MobiDB-lite"/>
    </source>
</evidence>
<feature type="transmembrane region" description="Helical" evidence="2">
    <location>
        <begin position="25"/>
        <end position="47"/>
    </location>
</feature>
<feature type="compositionally biased region" description="Polar residues" evidence="1">
    <location>
        <begin position="1"/>
        <end position="19"/>
    </location>
</feature>
<evidence type="ECO:0000313" key="4">
    <source>
        <dbReference type="Proteomes" id="UP000216533"/>
    </source>
</evidence>
<comment type="caution">
    <text evidence="3">The sequence shown here is derived from an EMBL/GenBank/DDBJ whole genome shotgun (WGS) entry which is preliminary data.</text>
</comment>
<evidence type="ECO:0000313" key="3">
    <source>
        <dbReference type="EMBL" id="OYN89630.1"/>
    </source>
</evidence>
<protein>
    <submittedName>
        <fullName evidence="3">Uncharacterized protein</fullName>
    </submittedName>
</protein>
<sequence>MTTAAPQSTDPAPDQQANSRRPRRLTVVLVALGVVLALIVAAVVYLASTNQPGEDNPLRKEAFAIIESLGGTPKEIPGDDSQPYRIVADGGIEIATSRDAIDAEVVRIDAVLEERGGWLDSVPPEVVDADIALHRSKIIGGRPAVVTLMAPVYPVEAGQGPSHVDWALTFTWA</sequence>
<keyword evidence="2" id="KW-0812">Transmembrane</keyword>
<organism evidence="3 4">
    <name type="scientific">Parenemella sanctibonifatiensis</name>
    <dbReference type="NCBI Taxonomy" id="2016505"/>
    <lineage>
        <taxon>Bacteria</taxon>
        <taxon>Bacillati</taxon>
        <taxon>Actinomycetota</taxon>
        <taxon>Actinomycetes</taxon>
        <taxon>Propionibacteriales</taxon>
        <taxon>Propionibacteriaceae</taxon>
        <taxon>Parenemella</taxon>
    </lineage>
</organism>
<dbReference type="Proteomes" id="UP000216533">
    <property type="component" value="Unassembled WGS sequence"/>
</dbReference>
<dbReference type="AlphaFoldDB" id="A0A255EEH2"/>
<feature type="region of interest" description="Disordered" evidence="1">
    <location>
        <begin position="1"/>
        <end position="20"/>
    </location>
</feature>
<proteinExistence type="predicted"/>